<feature type="domain" description="HTH myb-type" evidence="8">
    <location>
        <begin position="10"/>
        <end position="62"/>
    </location>
</feature>
<dbReference type="GO" id="GO:0005634">
    <property type="term" value="C:nucleus"/>
    <property type="evidence" value="ECO:0007669"/>
    <property type="project" value="UniProtKB-SubCell"/>
</dbReference>
<evidence type="ECO:0000256" key="5">
    <source>
        <dbReference type="ARBA" id="ARBA00023163"/>
    </source>
</evidence>
<feature type="domain" description="Myb-like" evidence="7">
    <location>
        <begin position="6"/>
        <end position="58"/>
    </location>
</feature>
<organism evidence="9 10">
    <name type="scientific">Durio zibethinus</name>
    <name type="common">Durian</name>
    <dbReference type="NCBI Taxonomy" id="66656"/>
    <lineage>
        <taxon>Eukaryota</taxon>
        <taxon>Viridiplantae</taxon>
        <taxon>Streptophyta</taxon>
        <taxon>Embryophyta</taxon>
        <taxon>Tracheophyta</taxon>
        <taxon>Spermatophyta</taxon>
        <taxon>Magnoliopsida</taxon>
        <taxon>eudicotyledons</taxon>
        <taxon>Gunneridae</taxon>
        <taxon>Pentapetalae</taxon>
        <taxon>rosids</taxon>
        <taxon>malvids</taxon>
        <taxon>Malvales</taxon>
        <taxon>Malvaceae</taxon>
        <taxon>Helicteroideae</taxon>
        <taxon>Durio</taxon>
    </lineage>
</organism>
<sequence>MIKEGEIPYKKGLWTVEEDKLLMDYVKLHGKGQWNKIANETGLKRSGKSCRLRWMNYLSRNVKKGDFSEEEDDLIIRLHKLLGNRWSLIAKRVPGRTDNQVKTYWNCHSRKKLGIKEKNRKRVNCCQSSKQVNVSDQAAIDPSQGDGATSRAMEIAVDQSSSQQSTDQVLNNTQESVISERYMKPFWIPDNDLELSTLSMMEYFDEYSSFDLA</sequence>
<keyword evidence="3" id="KW-0805">Transcription regulation</keyword>
<dbReference type="GO" id="GO:0030154">
    <property type="term" value="P:cell differentiation"/>
    <property type="evidence" value="ECO:0007669"/>
    <property type="project" value="UniProtKB-ARBA"/>
</dbReference>
<dbReference type="InterPro" id="IPR017930">
    <property type="entry name" value="Myb_dom"/>
</dbReference>
<gene>
    <name evidence="10" type="primary">LOC111300535</name>
</gene>
<dbReference type="InterPro" id="IPR001005">
    <property type="entry name" value="SANT/Myb"/>
</dbReference>
<keyword evidence="2" id="KW-0677">Repeat</keyword>
<dbReference type="SMART" id="SM00717">
    <property type="entry name" value="SANT"/>
    <property type="match status" value="2"/>
</dbReference>
<dbReference type="InterPro" id="IPR015495">
    <property type="entry name" value="Myb_TF_plants"/>
</dbReference>
<dbReference type="Pfam" id="PF00249">
    <property type="entry name" value="Myb_DNA-binding"/>
    <property type="match status" value="2"/>
</dbReference>
<dbReference type="Proteomes" id="UP000515121">
    <property type="component" value="Unplaced"/>
</dbReference>
<dbReference type="SUPFAM" id="SSF46689">
    <property type="entry name" value="Homeodomain-like"/>
    <property type="match status" value="1"/>
</dbReference>
<name>A0A6P5ZHS3_DURZI</name>
<dbReference type="GO" id="GO:0003677">
    <property type="term" value="F:DNA binding"/>
    <property type="evidence" value="ECO:0007669"/>
    <property type="project" value="UniProtKB-KW"/>
</dbReference>
<accession>A0A6P5ZHS3</accession>
<feature type="domain" description="Myb-like" evidence="7">
    <location>
        <begin position="59"/>
        <end position="109"/>
    </location>
</feature>
<evidence type="ECO:0000313" key="9">
    <source>
        <dbReference type="Proteomes" id="UP000515121"/>
    </source>
</evidence>
<dbReference type="PROSITE" id="PS50090">
    <property type="entry name" value="MYB_LIKE"/>
    <property type="match status" value="2"/>
</dbReference>
<proteinExistence type="predicted"/>
<keyword evidence="6" id="KW-0539">Nucleus</keyword>
<dbReference type="FunFam" id="1.10.10.60:FF:000001">
    <property type="entry name" value="MYB-related transcription factor"/>
    <property type="match status" value="1"/>
</dbReference>
<protein>
    <submittedName>
        <fullName evidence="10">Transcription factor WER-like</fullName>
    </submittedName>
</protein>
<evidence type="ECO:0000256" key="4">
    <source>
        <dbReference type="ARBA" id="ARBA00023125"/>
    </source>
</evidence>
<keyword evidence="4" id="KW-0238">DNA-binding</keyword>
<keyword evidence="5" id="KW-0804">Transcription</keyword>
<dbReference type="PANTHER" id="PTHR47999">
    <property type="entry name" value="TRANSCRIPTION FACTOR MYB8-RELATED-RELATED"/>
    <property type="match status" value="1"/>
</dbReference>
<dbReference type="RefSeq" id="XP_022751901.1">
    <property type="nucleotide sequence ID" value="XM_022896166.1"/>
</dbReference>
<dbReference type="PROSITE" id="PS51294">
    <property type="entry name" value="HTH_MYB"/>
    <property type="match status" value="2"/>
</dbReference>
<feature type="domain" description="HTH myb-type" evidence="8">
    <location>
        <begin position="63"/>
        <end position="113"/>
    </location>
</feature>
<dbReference type="FunFam" id="1.10.10.60:FF:000353">
    <property type="entry name" value="Transcription factor WER"/>
    <property type="match status" value="1"/>
</dbReference>
<dbReference type="PANTHER" id="PTHR47999:SF59">
    <property type="entry name" value="TRANSCRIPTION FACTOR WER-LIKE"/>
    <property type="match status" value="1"/>
</dbReference>
<evidence type="ECO:0000256" key="1">
    <source>
        <dbReference type="ARBA" id="ARBA00004123"/>
    </source>
</evidence>
<dbReference type="OrthoDB" id="2143914at2759"/>
<dbReference type="GeneID" id="111300535"/>
<evidence type="ECO:0000256" key="3">
    <source>
        <dbReference type="ARBA" id="ARBA00023015"/>
    </source>
</evidence>
<evidence type="ECO:0000259" key="8">
    <source>
        <dbReference type="PROSITE" id="PS51294"/>
    </source>
</evidence>
<evidence type="ECO:0000313" key="10">
    <source>
        <dbReference type="RefSeq" id="XP_022751901.1"/>
    </source>
</evidence>
<evidence type="ECO:0000256" key="6">
    <source>
        <dbReference type="ARBA" id="ARBA00023242"/>
    </source>
</evidence>
<dbReference type="AlphaFoldDB" id="A0A6P5ZHS3"/>
<dbReference type="CDD" id="cd00167">
    <property type="entry name" value="SANT"/>
    <property type="match status" value="2"/>
</dbReference>
<evidence type="ECO:0000256" key="2">
    <source>
        <dbReference type="ARBA" id="ARBA00022737"/>
    </source>
</evidence>
<dbReference type="KEGG" id="dzi:111300535"/>
<reference evidence="10" key="1">
    <citation type="submission" date="2025-08" db="UniProtKB">
        <authorList>
            <consortium name="RefSeq"/>
        </authorList>
    </citation>
    <scope>IDENTIFICATION</scope>
    <source>
        <tissue evidence="10">Fruit stalk</tissue>
    </source>
</reference>
<dbReference type="InterPro" id="IPR009057">
    <property type="entry name" value="Homeodomain-like_sf"/>
</dbReference>
<dbReference type="Gene3D" id="1.10.10.60">
    <property type="entry name" value="Homeodomain-like"/>
    <property type="match status" value="2"/>
</dbReference>
<evidence type="ECO:0000259" key="7">
    <source>
        <dbReference type="PROSITE" id="PS50090"/>
    </source>
</evidence>
<keyword evidence="9" id="KW-1185">Reference proteome</keyword>
<dbReference type="GO" id="GO:0048731">
    <property type="term" value="P:system development"/>
    <property type="evidence" value="ECO:0007669"/>
    <property type="project" value="UniProtKB-ARBA"/>
</dbReference>
<comment type="subcellular location">
    <subcellularLocation>
        <location evidence="1">Nucleus</location>
    </subcellularLocation>
</comment>
<dbReference type="GO" id="GO:0090558">
    <property type="term" value="P:plant epidermis development"/>
    <property type="evidence" value="ECO:0007669"/>
    <property type="project" value="UniProtKB-ARBA"/>
</dbReference>